<organism evidence="8 9">
    <name type="scientific">Panicum miliaceum</name>
    <name type="common">Proso millet</name>
    <name type="synonym">Broomcorn millet</name>
    <dbReference type="NCBI Taxonomy" id="4540"/>
    <lineage>
        <taxon>Eukaryota</taxon>
        <taxon>Viridiplantae</taxon>
        <taxon>Streptophyta</taxon>
        <taxon>Embryophyta</taxon>
        <taxon>Tracheophyta</taxon>
        <taxon>Spermatophyta</taxon>
        <taxon>Magnoliopsida</taxon>
        <taxon>Liliopsida</taxon>
        <taxon>Poales</taxon>
        <taxon>Poaceae</taxon>
        <taxon>PACMAD clade</taxon>
        <taxon>Panicoideae</taxon>
        <taxon>Panicodae</taxon>
        <taxon>Paniceae</taxon>
        <taxon>Panicinae</taxon>
        <taxon>Panicum</taxon>
        <taxon>Panicum sect. Panicum</taxon>
    </lineage>
</organism>
<evidence type="ECO:0000256" key="5">
    <source>
        <dbReference type="ARBA" id="ARBA00023242"/>
    </source>
</evidence>
<comment type="caution">
    <text evidence="8">The sequence shown here is derived from an EMBL/GenBank/DDBJ whole genome shotgun (WGS) entry which is preliminary data.</text>
</comment>
<dbReference type="InterPro" id="IPR036638">
    <property type="entry name" value="HLH_DNA-bd_sf"/>
</dbReference>
<dbReference type="SUPFAM" id="SSF47459">
    <property type="entry name" value="HLH, helix-loop-helix DNA-binding domain"/>
    <property type="match status" value="1"/>
</dbReference>
<dbReference type="GO" id="GO:0005634">
    <property type="term" value="C:nucleus"/>
    <property type="evidence" value="ECO:0007669"/>
    <property type="project" value="UniProtKB-SubCell"/>
</dbReference>
<protein>
    <submittedName>
        <fullName evidence="8">Transcription factor bHLH78-like</fullName>
    </submittedName>
</protein>
<dbReference type="PANTHER" id="PTHR12565">
    <property type="entry name" value="STEROL REGULATORY ELEMENT-BINDING PROTEIN"/>
    <property type="match status" value="1"/>
</dbReference>
<sequence>MADEHFFPGPGDFPSGLGGAPFFGASYSYAPPPPPGLDAAAMQGQGFGGLAWADLQLPESSGAAHFDSALSSLVSSPAHNGSGCGYGGDDVASIGDLIGRLGSICGGGAAASASNSCYSTPLSSPPRGAAPSPAFRGCCGYPGGAAAAALEAPGAGGRLSRVASSKSLGAWAATPASGSPEAEASRPEMGGSAETRDPAPPPAKKRKASGKGKATSSAKAGEGKAGDVDADTAAEKEPAKDYIHVRARRGQATDSHSLAERVRRERISERMKMLQSLVPGCNKSSREQGVHFFQIGVICAGFQITGKALMLDEIINYVQSLQRQVEFLSMKLATMNPELDADARYQAAAAMLAPPPAAFPSYDPSSFVAAAHPAQLPRTRTGTATSAAAQWLTTGSADRCLLGASRTAAGAAGGSEPREARAAVVNARRCLAFLPGRRRRRRLLYIRDASPPYRTGRPPDFFLPSFPSRRRRRQQQASGVPIGDETMIAIRGLASRAGPTTTEGSCSLLARQRSSLLLFSALRQGAGGLAKLQCVAPP</sequence>
<accession>A0A3L6QBE7</accession>
<dbReference type="OrthoDB" id="695008at2759"/>
<evidence type="ECO:0000256" key="3">
    <source>
        <dbReference type="ARBA" id="ARBA00023015"/>
    </source>
</evidence>
<dbReference type="InterPro" id="IPR024097">
    <property type="entry name" value="bHLH_ZIP_TF"/>
</dbReference>
<dbReference type="EMBL" id="PQIB02000013">
    <property type="protein sequence ID" value="RLM74537.1"/>
    <property type="molecule type" value="Genomic_DNA"/>
</dbReference>
<dbReference type="AlphaFoldDB" id="A0A3L6QBE7"/>
<feature type="compositionally biased region" description="Low complexity" evidence="6">
    <location>
        <begin position="211"/>
        <end position="220"/>
    </location>
</feature>
<keyword evidence="5" id="KW-0539">Nucleus</keyword>
<name>A0A3L6QBE7_PANMI</name>
<keyword evidence="3" id="KW-0805">Transcription regulation</keyword>
<evidence type="ECO:0000259" key="7">
    <source>
        <dbReference type="PROSITE" id="PS50888"/>
    </source>
</evidence>
<dbReference type="PANTHER" id="PTHR12565:SF378">
    <property type="entry name" value="BHLH DOMAIN-CONTAINING PROTEIN"/>
    <property type="match status" value="1"/>
</dbReference>
<feature type="compositionally biased region" description="Basic and acidic residues" evidence="6">
    <location>
        <begin position="221"/>
        <end position="244"/>
    </location>
</feature>
<evidence type="ECO:0000313" key="8">
    <source>
        <dbReference type="EMBL" id="RLM74537.1"/>
    </source>
</evidence>
<evidence type="ECO:0000256" key="6">
    <source>
        <dbReference type="SAM" id="MobiDB-lite"/>
    </source>
</evidence>
<dbReference type="STRING" id="4540.A0A3L6QBE7"/>
<dbReference type="Gene3D" id="4.10.280.10">
    <property type="entry name" value="Helix-loop-helix DNA-binding domain"/>
    <property type="match status" value="1"/>
</dbReference>
<dbReference type="PROSITE" id="PS50888">
    <property type="entry name" value="BHLH"/>
    <property type="match status" value="1"/>
</dbReference>
<evidence type="ECO:0000256" key="2">
    <source>
        <dbReference type="ARBA" id="ARBA00005510"/>
    </source>
</evidence>
<dbReference type="GO" id="GO:0003700">
    <property type="term" value="F:DNA-binding transcription factor activity"/>
    <property type="evidence" value="ECO:0007669"/>
    <property type="project" value="TreeGrafter"/>
</dbReference>
<evidence type="ECO:0000256" key="4">
    <source>
        <dbReference type="ARBA" id="ARBA00023163"/>
    </source>
</evidence>
<proteinExistence type="inferred from homology"/>
<comment type="subcellular location">
    <subcellularLocation>
        <location evidence="1">Nucleus</location>
    </subcellularLocation>
</comment>
<feature type="region of interest" description="Disordered" evidence="6">
    <location>
        <begin position="171"/>
        <end position="258"/>
    </location>
</feature>
<reference evidence="9" key="1">
    <citation type="journal article" date="2019" name="Nat. Commun.">
        <title>The genome of broomcorn millet.</title>
        <authorList>
            <person name="Zou C."/>
            <person name="Miki D."/>
            <person name="Li D."/>
            <person name="Tang Q."/>
            <person name="Xiao L."/>
            <person name="Rajput S."/>
            <person name="Deng P."/>
            <person name="Jia W."/>
            <person name="Huang R."/>
            <person name="Zhang M."/>
            <person name="Sun Y."/>
            <person name="Hu J."/>
            <person name="Fu X."/>
            <person name="Schnable P.S."/>
            <person name="Li F."/>
            <person name="Zhang H."/>
            <person name="Feng B."/>
            <person name="Zhu X."/>
            <person name="Liu R."/>
            <person name="Schnable J.C."/>
            <person name="Zhu J.-K."/>
            <person name="Zhang H."/>
        </authorList>
    </citation>
    <scope>NUCLEOTIDE SEQUENCE [LARGE SCALE GENOMIC DNA]</scope>
</reference>
<keyword evidence="9" id="KW-1185">Reference proteome</keyword>
<dbReference type="InterPro" id="IPR011598">
    <property type="entry name" value="bHLH_dom"/>
</dbReference>
<dbReference type="Proteomes" id="UP000275267">
    <property type="component" value="Unassembled WGS sequence"/>
</dbReference>
<comment type="similarity">
    <text evidence="2">Belongs to the bHLH protein family.</text>
</comment>
<evidence type="ECO:0000256" key="1">
    <source>
        <dbReference type="ARBA" id="ARBA00004123"/>
    </source>
</evidence>
<dbReference type="CDD" id="cd18919">
    <property type="entry name" value="bHLH_AtBPE_like"/>
    <property type="match status" value="1"/>
</dbReference>
<dbReference type="GO" id="GO:0046983">
    <property type="term" value="F:protein dimerization activity"/>
    <property type="evidence" value="ECO:0007669"/>
    <property type="project" value="InterPro"/>
</dbReference>
<feature type="domain" description="BHLH" evidence="7">
    <location>
        <begin position="251"/>
        <end position="321"/>
    </location>
</feature>
<evidence type="ECO:0000313" key="9">
    <source>
        <dbReference type="Proteomes" id="UP000275267"/>
    </source>
</evidence>
<gene>
    <name evidence="8" type="ORF">C2845_PM15G04900</name>
</gene>
<dbReference type="SMART" id="SM00353">
    <property type="entry name" value="HLH"/>
    <property type="match status" value="1"/>
</dbReference>
<keyword evidence="4" id="KW-0804">Transcription</keyword>